<dbReference type="RefSeq" id="WP_289267575.1">
    <property type="nucleotide sequence ID" value="NZ_OX365700.1"/>
</dbReference>
<dbReference type="EMBL" id="OX365700">
    <property type="protein sequence ID" value="CAI4030592.1"/>
    <property type="molecule type" value="Genomic_DNA"/>
</dbReference>
<dbReference type="Proteomes" id="UP001179121">
    <property type="component" value="Chromosome"/>
</dbReference>
<evidence type="ECO:0000313" key="4">
    <source>
        <dbReference type="Proteomes" id="UP001179121"/>
    </source>
</evidence>
<feature type="chain" id="PRO_5041727310" description="Secreted protein" evidence="2">
    <location>
        <begin position="23"/>
        <end position="315"/>
    </location>
</feature>
<keyword evidence="4" id="KW-1185">Reference proteome</keyword>
<evidence type="ECO:0000256" key="1">
    <source>
        <dbReference type="SAM" id="MobiDB-lite"/>
    </source>
</evidence>
<feature type="region of interest" description="Disordered" evidence="1">
    <location>
        <begin position="195"/>
        <end position="315"/>
    </location>
</feature>
<reference evidence="3" key="1">
    <citation type="submission" date="2022-10" db="EMBL/GenBank/DDBJ databases">
        <authorList>
            <person name="Koch H."/>
        </authorList>
    </citation>
    <scope>NUCLEOTIDE SEQUENCE</scope>
    <source>
        <strain evidence="3">DNF</strain>
    </source>
</reference>
<protein>
    <recommendedName>
        <fullName evidence="5">Secreted protein</fullName>
    </recommendedName>
</protein>
<accession>A0AA86T594</accession>
<name>A0AA86T594_9BACT</name>
<organism evidence="3 4">
    <name type="scientific">Nitrospira tepida</name>
    <dbReference type="NCBI Taxonomy" id="2973512"/>
    <lineage>
        <taxon>Bacteria</taxon>
        <taxon>Pseudomonadati</taxon>
        <taxon>Nitrospirota</taxon>
        <taxon>Nitrospiria</taxon>
        <taxon>Nitrospirales</taxon>
        <taxon>Nitrospiraceae</taxon>
        <taxon>Nitrospira</taxon>
    </lineage>
</organism>
<evidence type="ECO:0008006" key="5">
    <source>
        <dbReference type="Google" id="ProtNLM"/>
    </source>
</evidence>
<dbReference type="KEGG" id="nti:DNFV4_01020"/>
<proteinExistence type="predicted"/>
<feature type="region of interest" description="Disordered" evidence="1">
    <location>
        <begin position="53"/>
        <end position="75"/>
    </location>
</feature>
<feature type="signal peptide" evidence="2">
    <location>
        <begin position="1"/>
        <end position="22"/>
    </location>
</feature>
<evidence type="ECO:0000313" key="3">
    <source>
        <dbReference type="EMBL" id="CAI4030592.1"/>
    </source>
</evidence>
<dbReference type="AlphaFoldDB" id="A0AA86T594"/>
<evidence type="ECO:0000256" key="2">
    <source>
        <dbReference type="SAM" id="SignalP"/>
    </source>
</evidence>
<keyword evidence="2" id="KW-0732">Signal</keyword>
<feature type="compositionally biased region" description="Polar residues" evidence="1">
    <location>
        <begin position="229"/>
        <end position="239"/>
    </location>
</feature>
<sequence>MMARLFVGPTILVIIAAQPAHPAGQSQRSTDNRPTVIYWCPDRPEGQQIIAKPETGCNPLVSPDRKAAGTSTPPAARPAIKIEDLETVSSRFLSDYRAFLACCAGDVGQLGQVIDLEERASHLLSEIQRSGALNLTTYTTPQLINGMIVQVAAARRNLQTIKQRLGKMGDAQTQLDQLDYEEAGTRARVLDQERETLQQEFRPSGIPPRARTGNEISDSSLPARIGPTIESSTLPNASGSEIGGVVSPYSDSSGVLRPKAGLNTQDSTLPIRPGQDLQDTSLDPRYGSQIGGGNRPASSLPSRVGGEIGDSDLNR</sequence>
<gene>
    <name evidence="3" type="ORF">DNFV4_01020</name>
</gene>